<dbReference type="AlphaFoldDB" id="A0A9D1PXV9"/>
<feature type="chain" id="PRO_5039608499" evidence="3">
    <location>
        <begin position="29"/>
        <end position="291"/>
    </location>
</feature>
<proteinExistence type="inferred from homology"/>
<feature type="signal peptide" evidence="3">
    <location>
        <begin position="1"/>
        <end position="28"/>
    </location>
</feature>
<dbReference type="Gene3D" id="3.40.190.10">
    <property type="entry name" value="Periplasmic binding protein-like II"/>
    <property type="match status" value="2"/>
</dbReference>
<reference evidence="4" key="1">
    <citation type="journal article" date="2021" name="PeerJ">
        <title>Extensive microbial diversity within the chicken gut microbiome revealed by metagenomics and culture.</title>
        <authorList>
            <person name="Gilroy R."/>
            <person name="Ravi A."/>
            <person name="Getino M."/>
            <person name="Pursley I."/>
            <person name="Horton D.L."/>
            <person name="Alikhan N.F."/>
            <person name="Baker D."/>
            <person name="Gharbi K."/>
            <person name="Hall N."/>
            <person name="Watson M."/>
            <person name="Adriaenssens E.M."/>
            <person name="Foster-Nyarko E."/>
            <person name="Jarju S."/>
            <person name="Secka A."/>
            <person name="Antonio M."/>
            <person name="Oren A."/>
            <person name="Chaudhuri R.R."/>
            <person name="La Ragione R."/>
            <person name="Hildebrand F."/>
            <person name="Pallen M.J."/>
        </authorList>
    </citation>
    <scope>NUCLEOTIDE SEQUENCE</scope>
    <source>
        <strain evidence="4">ChiHecec2B26-446</strain>
    </source>
</reference>
<name>A0A9D1PXV9_9BACT</name>
<dbReference type="Pfam" id="PF12974">
    <property type="entry name" value="Phosphonate-bd"/>
    <property type="match status" value="1"/>
</dbReference>
<sequence>MNRRQFACALLGLCLSSGMTAFPLSAQAAEANPDKLMVALLPDESPSVVIKNNEPLKNYLEKQLGKKVELVVTTDYSSMIEAMRHGRLDLGYFGPLSYVLAKSKCDIEPFAAMQKKGKATYRSVVIANASSGIEKLADIKGKHVAFGDTASTSSHLIPKSILLDAGLKAGTDYQEHFVGSHDAVAMNVQNNNAQAGGLSEPIFNTLVERGIVKKDKVKVLTASKEFPEYPWTMRSSLAPELKAKIAKAFLDMKDPAVLKPFKADGFVSITDKDYDVVRDLARILNLNLSKM</sequence>
<dbReference type="PANTHER" id="PTHR35841:SF1">
    <property type="entry name" value="PHOSPHONATES-BINDING PERIPLASMIC PROTEIN"/>
    <property type="match status" value="1"/>
</dbReference>
<dbReference type="SUPFAM" id="SSF53850">
    <property type="entry name" value="Periplasmic binding protein-like II"/>
    <property type="match status" value="1"/>
</dbReference>
<evidence type="ECO:0000256" key="1">
    <source>
        <dbReference type="ARBA" id="ARBA00007162"/>
    </source>
</evidence>
<dbReference type="GO" id="GO:0055085">
    <property type="term" value="P:transmembrane transport"/>
    <property type="evidence" value="ECO:0007669"/>
    <property type="project" value="InterPro"/>
</dbReference>
<dbReference type="EMBL" id="DXHV01000054">
    <property type="protein sequence ID" value="HIW00538.1"/>
    <property type="molecule type" value="Genomic_DNA"/>
</dbReference>
<keyword evidence="2 3" id="KW-0732">Signal</keyword>
<reference evidence="4" key="2">
    <citation type="submission" date="2021-04" db="EMBL/GenBank/DDBJ databases">
        <authorList>
            <person name="Gilroy R."/>
        </authorList>
    </citation>
    <scope>NUCLEOTIDE SEQUENCE</scope>
    <source>
        <strain evidence="4">ChiHecec2B26-446</strain>
    </source>
</reference>
<dbReference type="GO" id="GO:0043190">
    <property type="term" value="C:ATP-binding cassette (ABC) transporter complex"/>
    <property type="evidence" value="ECO:0007669"/>
    <property type="project" value="InterPro"/>
</dbReference>
<evidence type="ECO:0000313" key="4">
    <source>
        <dbReference type="EMBL" id="HIW00538.1"/>
    </source>
</evidence>
<dbReference type="Proteomes" id="UP000886752">
    <property type="component" value="Unassembled WGS sequence"/>
</dbReference>
<gene>
    <name evidence="4" type="primary">phnD</name>
    <name evidence="4" type="ORF">H9894_05040</name>
</gene>
<comment type="caution">
    <text evidence="4">The sequence shown here is derived from an EMBL/GenBank/DDBJ whole genome shotgun (WGS) entry which is preliminary data.</text>
</comment>
<evidence type="ECO:0000256" key="2">
    <source>
        <dbReference type="ARBA" id="ARBA00022729"/>
    </source>
</evidence>
<dbReference type="InterPro" id="IPR005770">
    <property type="entry name" value="PhnD"/>
</dbReference>
<dbReference type="CDD" id="cd13572">
    <property type="entry name" value="PBP2_PnhD_2"/>
    <property type="match status" value="1"/>
</dbReference>
<evidence type="ECO:0000256" key="3">
    <source>
        <dbReference type="SAM" id="SignalP"/>
    </source>
</evidence>
<dbReference type="PANTHER" id="PTHR35841">
    <property type="entry name" value="PHOSPHONATES-BINDING PERIPLASMIC PROTEIN"/>
    <property type="match status" value="1"/>
</dbReference>
<comment type="similarity">
    <text evidence="1">Belongs to the phosphate/phosphite/phosphonate binding protein family.</text>
</comment>
<protein>
    <submittedName>
        <fullName evidence="4">Phosphate/phosphite/phosphonate ABC transporter substrate-binding protein</fullName>
    </submittedName>
</protein>
<evidence type="ECO:0000313" key="5">
    <source>
        <dbReference type="Proteomes" id="UP000886752"/>
    </source>
</evidence>
<organism evidence="4 5">
    <name type="scientific">Candidatus Desulfovibrio intestinipullorum</name>
    <dbReference type="NCBI Taxonomy" id="2838536"/>
    <lineage>
        <taxon>Bacteria</taxon>
        <taxon>Pseudomonadati</taxon>
        <taxon>Thermodesulfobacteriota</taxon>
        <taxon>Desulfovibrionia</taxon>
        <taxon>Desulfovibrionales</taxon>
        <taxon>Desulfovibrionaceae</taxon>
        <taxon>Desulfovibrio</taxon>
    </lineage>
</organism>
<accession>A0A9D1PXV9</accession>
<dbReference type="NCBIfam" id="TIGR01098">
    <property type="entry name" value="3A0109s03R"/>
    <property type="match status" value="1"/>
</dbReference>